<keyword evidence="2 7" id="KW-0645">Protease</keyword>
<dbReference type="FunFam" id="3.40.532.10:FF:000008">
    <property type="entry name" value="Ubiquitin carboxyl-terminal hydrolase"/>
    <property type="match status" value="1"/>
</dbReference>
<keyword evidence="3 7" id="KW-0833">Ubl conjugation pathway</keyword>
<dbReference type="Pfam" id="PF01088">
    <property type="entry name" value="Peptidase_C12"/>
    <property type="match status" value="1"/>
</dbReference>
<dbReference type="PANTHER" id="PTHR10589:SF41">
    <property type="entry name" value="UBIQUITIN CARBOXYL-TERMINAL HYDROLASE"/>
    <property type="match status" value="1"/>
</dbReference>
<feature type="domain" description="UCH catalytic" evidence="8">
    <location>
        <begin position="5"/>
        <end position="240"/>
    </location>
</feature>
<dbReference type="EC" id="3.4.19.12" evidence="7"/>
<dbReference type="Proteomes" id="UP000193240">
    <property type="component" value="Unassembled WGS sequence"/>
</dbReference>
<evidence type="ECO:0000256" key="2">
    <source>
        <dbReference type="ARBA" id="ARBA00022670"/>
    </source>
</evidence>
<dbReference type="InParanoid" id="A0A1Y2M001"/>
<comment type="caution">
    <text evidence="6">Lacks conserved residue(s) required for the propagation of feature annotation.</text>
</comment>
<dbReference type="Gene3D" id="3.40.532.10">
    <property type="entry name" value="Peptidase C12, ubiquitin carboxyl-terminal hydrolase"/>
    <property type="match status" value="1"/>
</dbReference>
<comment type="similarity">
    <text evidence="6 7">Belongs to the peptidase C12 family.</text>
</comment>
<dbReference type="CDD" id="cd09616">
    <property type="entry name" value="Peptidase_C12_UCH_L1_L3"/>
    <property type="match status" value="1"/>
</dbReference>
<dbReference type="EMBL" id="KZ107845">
    <property type="protein sequence ID" value="OSS48568.1"/>
    <property type="molecule type" value="Genomic_DNA"/>
</dbReference>
<evidence type="ECO:0000256" key="3">
    <source>
        <dbReference type="ARBA" id="ARBA00022786"/>
    </source>
</evidence>
<dbReference type="SUPFAM" id="SSF54001">
    <property type="entry name" value="Cysteine proteinases"/>
    <property type="match status" value="1"/>
</dbReference>
<evidence type="ECO:0000313" key="10">
    <source>
        <dbReference type="Proteomes" id="UP000193240"/>
    </source>
</evidence>
<dbReference type="OMA" id="CISNGEA"/>
<accession>A0A1Y2M001</accession>
<keyword evidence="4 7" id="KW-0378">Hydrolase</keyword>
<evidence type="ECO:0000256" key="7">
    <source>
        <dbReference type="RuleBase" id="RU361215"/>
    </source>
</evidence>
<comment type="catalytic activity">
    <reaction evidence="1 7">
        <text>Thiol-dependent hydrolysis of ester, thioester, amide, peptide and isopeptide bonds formed by the C-terminal Gly of ubiquitin (a 76-residue protein attached to proteins as an intracellular targeting signal).</text>
        <dbReference type="EC" id="3.4.19.12"/>
    </reaction>
</comment>
<evidence type="ECO:0000256" key="4">
    <source>
        <dbReference type="ARBA" id="ARBA00022801"/>
    </source>
</evidence>
<evidence type="ECO:0000256" key="6">
    <source>
        <dbReference type="PROSITE-ProRule" id="PRU01393"/>
    </source>
</evidence>
<dbReference type="PANTHER" id="PTHR10589">
    <property type="entry name" value="UBIQUITIN CARBOXYL-TERMINAL HYDROLASE"/>
    <property type="match status" value="1"/>
</dbReference>
<evidence type="ECO:0000259" key="8">
    <source>
        <dbReference type="PROSITE" id="PS52048"/>
    </source>
</evidence>
<dbReference type="InterPro" id="IPR038765">
    <property type="entry name" value="Papain-like_cys_pep_sf"/>
</dbReference>
<dbReference type="PROSITE" id="PS52048">
    <property type="entry name" value="UCH_DOMAIN"/>
    <property type="match status" value="1"/>
</dbReference>
<keyword evidence="10" id="KW-1185">Reference proteome</keyword>
<dbReference type="AlphaFoldDB" id="A0A1Y2M001"/>
<dbReference type="GO" id="GO:0016579">
    <property type="term" value="P:protein deubiquitination"/>
    <property type="evidence" value="ECO:0007669"/>
    <property type="project" value="TreeGrafter"/>
</dbReference>
<dbReference type="PRINTS" id="PR00707">
    <property type="entry name" value="UBCTHYDRLASE"/>
</dbReference>
<dbReference type="InterPro" id="IPR001578">
    <property type="entry name" value="Peptidase_C12_UCH"/>
</dbReference>
<evidence type="ECO:0000256" key="1">
    <source>
        <dbReference type="ARBA" id="ARBA00000707"/>
    </source>
</evidence>
<proteinExistence type="inferred from homology"/>
<dbReference type="STRING" id="105696.A0A1Y2M001"/>
<dbReference type="FunCoup" id="A0A1Y2M001">
    <property type="interactions" value="538"/>
</dbReference>
<dbReference type="GO" id="GO:0005737">
    <property type="term" value="C:cytoplasm"/>
    <property type="evidence" value="ECO:0007669"/>
    <property type="project" value="TreeGrafter"/>
</dbReference>
<dbReference type="GO" id="GO:0006511">
    <property type="term" value="P:ubiquitin-dependent protein catabolic process"/>
    <property type="evidence" value="ECO:0007669"/>
    <property type="project" value="UniProtKB-UniRule"/>
</dbReference>
<reference evidence="9 10" key="1">
    <citation type="journal article" date="2017" name="Genome Announc.">
        <title>Genome sequence of the saprophytic ascomycete Epicoccum nigrum ICMP 19927 strain isolated from New Zealand.</title>
        <authorList>
            <person name="Fokin M."/>
            <person name="Fleetwood D."/>
            <person name="Weir B.S."/>
            <person name="Villas-Boas S.G."/>
        </authorList>
    </citation>
    <scope>NUCLEOTIDE SEQUENCE [LARGE SCALE GENOMIC DNA]</scope>
    <source>
        <strain evidence="9 10">ICMP 19927</strain>
    </source>
</reference>
<name>A0A1Y2M001_EPING</name>
<gene>
    <name evidence="9" type="ORF">B5807_06938</name>
</gene>
<dbReference type="GO" id="GO:0004843">
    <property type="term" value="F:cysteine-type deubiquitinase activity"/>
    <property type="evidence" value="ECO:0007669"/>
    <property type="project" value="UniProtKB-EC"/>
</dbReference>
<protein>
    <recommendedName>
        <fullName evidence="7">Ubiquitin carboxyl-terminal hydrolase</fullName>
        <ecNumber evidence="7">3.4.19.12</ecNumber>
    </recommendedName>
</protein>
<dbReference type="InterPro" id="IPR036959">
    <property type="entry name" value="Peptidase_C12_UCH_sf"/>
</dbReference>
<sequence length="243" mass="26005">MAKKMFKVLENNPQVMNHLGAALGMDPSLSFHDIYSLTDPDLLSFIPRPAYALLVIIPMTPSWHAARESEDKGKGEYEGKGAAEPVIWFKQTIGNACGSIGLVHCLLNSGAAAHIVPGSTLARIRDDALPRGVWERARVLEDSEAFETAHAEAVLLGDTPAPATSSEDRSGQHFVAFVKAGDGHLWELEGGRKGPLDRGVLGEDEDVLSSKAVEMGLGKLMRIEAENGGDLRFSAIALAPALL</sequence>
<organism evidence="9 10">
    <name type="scientific">Epicoccum nigrum</name>
    <name type="common">Soil fungus</name>
    <name type="synonym">Epicoccum purpurascens</name>
    <dbReference type="NCBI Taxonomy" id="105696"/>
    <lineage>
        <taxon>Eukaryota</taxon>
        <taxon>Fungi</taxon>
        <taxon>Dikarya</taxon>
        <taxon>Ascomycota</taxon>
        <taxon>Pezizomycotina</taxon>
        <taxon>Dothideomycetes</taxon>
        <taxon>Pleosporomycetidae</taxon>
        <taxon>Pleosporales</taxon>
        <taxon>Pleosporineae</taxon>
        <taxon>Didymellaceae</taxon>
        <taxon>Epicoccum</taxon>
    </lineage>
</organism>
<evidence type="ECO:0000313" key="9">
    <source>
        <dbReference type="EMBL" id="OSS48568.1"/>
    </source>
</evidence>
<evidence type="ECO:0000256" key="5">
    <source>
        <dbReference type="ARBA" id="ARBA00022807"/>
    </source>
</evidence>
<keyword evidence="5 7" id="KW-0788">Thiol protease</keyword>